<accession>A0A423TLA6</accession>
<keyword evidence="3" id="KW-1185">Reference proteome</keyword>
<feature type="region of interest" description="Disordered" evidence="1">
    <location>
        <begin position="221"/>
        <end position="286"/>
    </location>
</feature>
<feature type="compositionally biased region" description="Polar residues" evidence="1">
    <location>
        <begin position="253"/>
        <end position="276"/>
    </location>
</feature>
<dbReference type="OrthoDB" id="6776451at2759"/>
<evidence type="ECO:0000256" key="1">
    <source>
        <dbReference type="SAM" id="MobiDB-lite"/>
    </source>
</evidence>
<reference evidence="2 3" key="2">
    <citation type="submission" date="2019-01" db="EMBL/GenBank/DDBJ databases">
        <title>The decoding of complex shrimp genome reveals the adaptation for benthos swimmer, frequently molting mechanism and breeding impact on genome.</title>
        <authorList>
            <person name="Sun Y."/>
            <person name="Gao Y."/>
            <person name="Yu Y."/>
        </authorList>
    </citation>
    <scope>NUCLEOTIDE SEQUENCE [LARGE SCALE GENOMIC DNA]</scope>
    <source>
        <tissue evidence="2">Muscle</tissue>
    </source>
</reference>
<evidence type="ECO:0000313" key="3">
    <source>
        <dbReference type="Proteomes" id="UP000283509"/>
    </source>
</evidence>
<feature type="compositionally biased region" description="Polar residues" evidence="1">
    <location>
        <begin position="221"/>
        <end position="244"/>
    </location>
</feature>
<evidence type="ECO:0000313" key="2">
    <source>
        <dbReference type="EMBL" id="ROT77222.1"/>
    </source>
</evidence>
<comment type="caution">
    <text evidence="2">The sequence shown here is derived from an EMBL/GenBank/DDBJ whole genome shotgun (WGS) entry which is preliminary data.</text>
</comment>
<organism evidence="2 3">
    <name type="scientific">Penaeus vannamei</name>
    <name type="common">Whiteleg shrimp</name>
    <name type="synonym">Litopenaeus vannamei</name>
    <dbReference type="NCBI Taxonomy" id="6689"/>
    <lineage>
        <taxon>Eukaryota</taxon>
        <taxon>Metazoa</taxon>
        <taxon>Ecdysozoa</taxon>
        <taxon>Arthropoda</taxon>
        <taxon>Crustacea</taxon>
        <taxon>Multicrustacea</taxon>
        <taxon>Malacostraca</taxon>
        <taxon>Eumalacostraca</taxon>
        <taxon>Eucarida</taxon>
        <taxon>Decapoda</taxon>
        <taxon>Dendrobranchiata</taxon>
        <taxon>Penaeoidea</taxon>
        <taxon>Penaeidae</taxon>
        <taxon>Penaeus</taxon>
    </lineage>
</organism>
<name>A0A423TLA6_PENVA</name>
<dbReference type="Proteomes" id="UP000283509">
    <property type="component" value="Unassembled WGS sequence"/>
</dbReference>
<reference evidence="2 3" key="1">
    <citation type="submission" date="2018-04" db="EMBL/GenBank/DDBJ databases">
        <authorList>
            <person name="Zhang X."/>
            <person name="Yuan J."/>
            <person name="Li F."/>
            <person name="Xiang J."/>
        </authorList>
    </citation>
    <scope>NUCLEOTIDE SEQUENCE [LARGE SCALE GENOMIC DNA]</scope>
    <source>
        <tissue evidence="2">Muscle</tissue>
    </source>
</reference>
<dbReference type="AlphaFoldDB" id="A0A423TLA6"/>
<dbReference type="EMBL" id="QCYY01001554">
    <property type="protein sequence ID" value="ROT77222.1"/>
    <property type="molecule type" value="Genomic_DNA"/>
</dbReference>
<gene>
    <name evidence="2" type="ORF">C7M84_004145</name>
</gene>
<sequence>MRFGLYPNVDFVSAYSALVSLEEDYPKLTVATTVTSGSSFILTSKNTDTARYLSSTSTLRPHKTVAIQYLDPAEVTKKCILMGFPLEFSLKMLEHLPNIVSAKRCYYRFLKTETWQVLLTIKGDIPSEIDVGNFGIFKTRSYTPEPLRCFKCQRFGHHKGKYKAPLPRCAICASNHETSTCLTKLKEGNHVETKCLTCNLKHHAWDLKCPQRVARLQKTTGNNASSVPNATSPKQALPPISSTKDWPALPGFSSYTQSSVGPSTQYPAPSSTQNKSLPKAPNPPVEVVSDVSSSHFNTMMEGMETMTDTLCCIQQVNGLIGHLKDLVDKFITLPSAGAKTPQEKNLCQVNHTLSPHCQNEDSSTSGLTHCSLQTKKPHLPFCPLSEALNTEDVSPNHSHSQFKNMQKHFRENCESFKQQSESFTQMASLSGGRRRAAHARWLSLESHARTRLLNLAMNN</sequence>
<proteinExistence type="predicted"/>
<protein>
    <submittedName>
        <fullName evidence="2">Putative zinc finger cchc-type protein</fullName>
    </submittedName>
</protein>